<dbReference type="InterPro" id="IPR036047">
    <property type="entry name" value="F-box-like_dom_sf"/>
</dbReference>
<keyword evidence="2" id="KW-1185">Reference proteome</keyword>
<organism evidence="1 2">
    <name type="scientific">Sistotremastrum niveocremeum HHB9708</name>
    <dbReference type="NCBI Taxonomy" id="1314777"/>
    <lineage>
        <taxon>Eukaryota</taxon>
        <taxon>Fungi</taxon>
        <taxon>Dikarya</taxon>
        <taxon>Basidiomycota</taxon>
        <taxon>Agaricomycotina</taxon>
        <taxon>Agaricomycetes</taxon>
        <taxon>Sistotremastrales</taxon>
        <taxon>Sistotremastraceae</taxon>
        <taxon>Sertulicium</taxon>
        <taxon>Sertulicium niveocremeum</taxon>
    </lineage>
</organism>
<gene>
    <name evidence="1" type="ORF">SISNIDRAFT_453010</name>
</gene>
<evidence type="ECO:0000313" key="2">
    <source>
        <dbReference type="Proteomes" id="UP000076722"/>
    </source>
</evidence>
<proteinExistence type="predicted"/>
<evidence type="ECO:0000313" key="1">
    <source>
        <dbReference type="EMBL" id="KZS94865.1"/>
    </source>
</evidence>
<name>A0A164W9R4_9AGAM</name>
<dbReference type="EMBL" id="KV419403">
    <property type="protein sequence ID" value="KZS94865.1"/>
    <property type="molecule type" value="Genomic_DNA"/>
</dbReference>
<dbReference type="SUPFAM" id="SSF81383">
    <property type="entry name" value="F-box domain"/>
    <property type="match status" value="1"/>
</dbReference>
<dbReference type="OrthoDB" id="2745718at2759"/>
<reference evidence="1 2" key="1">
    <citation type="journal article" date="2016" name="Mol. Biol. Evol.">
        <title>Comparative Genomics of Early-Diverging Mushroom-Forming Fungi Provides Insights into the Origins of Lignocellulose Decay Capabilities.</title>
        <authorList>
            <person name="Nagy L.G."/>
            <person name="Riley R."/>
            <person name="Tritt A."/>
            <person name="Adam C."/>
            <person name="Daum C."/>
            <person name="Floudas D."/>
            <person name="Sun H."/>
            <person name="Yadav J.S."/>
            <person name="Pangilinan J."/>
            <person name="Larsson K.H."/>
            <person name="Matsuura K."/>
            <person name="Barry K."/>
            <person name="Labutti K."/>
            <person name="Kuo R."/>
            <person name="Ohm R.A."/>
            <person name="Bhattacharya S.S."/>
            <person name="Shirouzu T."/>
            <person name="Yoshinaga Y."/>
            <person name="Martin F.M."/>
            <person name="Grigoriev I.V."/>
            <person name="Hibbett D.S."/>
        </authorList>
    </citation>
    <scope>NUCLEOTIDE SEQUENCE [LARGE SCALE GENOMIC DNA]</scope>
    <source>
        <strain evidence="1 2">HHB9708</strain>
    </source>
</reference>
<dbReference type="Proteomes" id="UP000076722">
    <property type="component" value="Unassembled WGS sequence"/>
</dbReference>
<accession>A0A164W9R4</accession>
<evidence type="ECO:0008006" key="3">
    <source>
        <dbReference type="Google" id="ProtNLM"/>
    </source>
</evidence>
<sequence>MHLGPCGLLGLPTEIFFHIVESPIIGCRDLLNCMLVRRRLRDLLKDSILWTYQRELERNGLIDGFSTLTTLVKLEKLLDRRRRWRDFDPISVVTLSIPFVPGPCSLIGGVFARVVPGPSPDTSCIVLLLLPSGDDRVRDILPRSRSWKNIVSLAIDPAQDLLGLGPYFVNFSTLFTQNPHPRAKEPRLQMVRGLPEPEDLRIAGCLVAVSSPKALSVAVWDWQMGSLVWVCRYSNGFAFLSPSLCISINIHMAAEIRLELYHIDRTATCIAYLLLPPHRRENDGVFRLRRREISLEAPRLGGSSSTAPFLTSPENGLLLVGYPCERLLQGGTRHDLAFVLVFKTSGILRLLSEICINPPLARDNIPFYPWFQWAQSEVAILESDDQIIGFFEYSPGRMHGQRIIFTEFDWDARDVASRYVATIFDDSGAQDERPFGRPAPMCTSAESEFLLDFEESNPPVKRLKISVKVIHTFSLFGDCFLDQNHIIALQPDLDPDLEDDDENPEHQLDAGPNRKFIKLWRMG</sequence>
<protein>
    <recommendedName>
        <fullName evidence="3">F-box domain-containing protein</fullName>
    </recommendedName>
</protein>
<dbReference type="AlphaFoldDB" id="A0A164W9R4"/>